<dbReference type="AlphaFoldDB" id="A0A915I1W9"/>
<name>A0A915I1W9_ROMCU</name>
<dbReference type="WBParaSite" id="nRc.2.0.1.t07701-RA">
    <property type="protein sequence ID" value="nRc.2.0.1.t07701-RA"/>
    <property type="gene ID" value="nRc.2.0.1.g07701"/>
</dbReference>
<evidence type="ECO:0000313" key="1">
    <source>
        <dbReference type="Proteomes" id="UP000887565"/>
    </source>
</evidence>
<dbReference type="SUPFAM" id="SSF56436">
    <property type="entry name" value="C-type lectin-like"/>
    <property type="match status" value="1"/>
</dbReference>
<organism evidence="1 2">
    <name type="scientific">Romanomermis culicivorax</name>
    <name type="common">Nematode worm</name>
    <dbReference type="NCBI Taxonomy" id="13658"/>
    <lineage>
        <taxon>Eukaryota</taxon>
        <taxon>Metazoa</taxon>
        <taxon>Ecdysozoa</taxon>
        <taxon>Nematoda</taxon>
        <taxon>Enoplea</taxon>
        <taxon>Dorylaimia</taxon>
        <taxon>Mermithida</taxon>
        <taxon>Mermithoidea</taxon>
        <taxon>Mermithidae</taxon>
        <taxon>Romanomermis</taxon>
    </lineage>
</organism>
<accession>A0A915I1W9</accession>
<proteinExistence type="predicted"/>
<dbReference type="InterPro" id="IPR016187">
    <property type="entry name" value="CTDL_fold"/>
</dbReference>
<evidence type="ECO:0000313" key="2">
    <source>
        <dbReference type="WBParaSite" id="nRc.2.0.1.t07701-RA"/>
    </source>
</evidence>
<reference evidence="2" key="1">
    <citation type="submission" date="2022-11" db="UniProtKB">
        <authorList>
            <consortium name="WormBaseParasite"/>
        </authorList>
    </citation>
    <scope>IDENTIFICATION</scope>
</reference>
<dbReference type="Proteomes" id="UP000887565">
    <property type="component" value="Unplaced"/>
</dbReference>
<protein>
    <submittedName>
        <fullName evidence="2">Uncharacterized protein</fullName>
    </submittedName>
</protein>
<sequence length="154" mass="18133">MPPIPHEVDDLWIEHVAPDQPLRDQTYQGTHYRYLPSTILSLLQVDGDWYRCLTTCMLLAALLASPYLAAENAYINDLLLRHTQNFEPAMCTALYNCMWYRANGNPRTRLTDWMNWIPEREPSFASKPGTYICNWFALRRIIFDEEFHMETTVE</sequence>
<keyword evidence="1" id="KW-1185">Reference proteome</keyword>